<reference evidence="1 2" key="1">
    <citation type="submission" date="2018-06" db="EMBL/GenBank/DDBJ databases">
        <title>Comparative genomics reveals the genomic features of Rhizophagus irregularis, R. cerebriforme, R. diaphanum and Gigaspora rosea, and their symbiotic lifestyle signature.</title>
        <authorList>
            <person name="Morin E."/>
            <person name="San Clemente H."/>
            <person name="Chen E.C.H."/>
            <person name="De La Providencia I."/>
            <person name="Hainaut M."/>
            <person name="Kuo A."/>
            <person name="Kohler A."/>
            <person name="Murat C."/>
            <person name="Tang N."/>
            <person name="Roy S."/>
            <person name="Loubradou J."/>
            <person name="Henrissat B."/>
            <person name="Grigoriev I.V."/>
            <person name="Corradi N."/>
            <person name="Roux C."/>
            <person name="Martin F.M."/>
        </authorList>
    </citation>
    <scope>NUCLEOTIDE SEQUENCE [LARGE SCALE GENOMIC DNA]</scope>
    <source>
        <strain evidence="1 2">DAOM 194757</strain>
    </source>
</reference>
<comment type="caution">
    <text evidence="1">The sequence shown here is derived from an EMBL/GenBank/DDBJ whole genome shotgun (WGS) entry which is preliminary data.</text>
</comment>
<gene>
    <name evidence="1" type="ORF">C2G38_2226503</name>
</gene>
<name>A0A397U1J7_9GLOM</name>
<dbReference type="Proteomes" id="UP000266673">
    <property type="component" value="Unassembled WGS sequence"/>
</dbReference>
<evidence type="ECO:0000313" key="1">
    <source>
        <dbReference type="EMBL" id="RIB02917.1"/>
    </source>
</evidence>
<sequence length="103" mass="11864">MAESESLNFEFEFIALSDLSFKESSNAKFGKIIPDYNTLKNLFEDWFLNISPTSSDKVDISLQASSDKIFWNCFRNSYDVYLRGINGKVRILSIIAENLHIKN</sequence>
<accession>A0A397U1J7</accession>
<dbReference type="AlphaFoldDB" id="A0A397U1J7"/>
<evidence type="ECO:0000313" key="2">
    <source>
        <dbReference type="Proteomes" id="UP000266673"/>
    </source>
</evidence>
<dbReference type="OrthoDB" id="2421737at2759"/>
<dbReference type="EMBL" id="QKWP01002549">
    <property type="protein sequence ID" value="RIB02917.1"/>
    <property type="molecule type" value="Genomic_DNA"/>
</dbReference>
<organism evidence="1 2">
    <name type="scientific">Gigaspora rosea</name>
    <dbReference type="NCBI Taxonomy" id="44941"/>
    <lineage>
        <taxon>Eukaryota</taxon>
        <taxon>Fungi</taxon>
        <taxon>Fungi incertae sedis</taxon>
        <taxon>Mucoromycota</taxon>
        <taxon>Glomeromycotina</taxon>
        <taxon>Glomeromycetes</taxon>
        <taxon>Diversisporales</taxon>
        <taxon>Gigasporaceae</taxon>
        <taxon>Gigaspora</taxon>
    </lineage>
</organism>
<keyword evidence="2" id="KW-1185">Reference proteome</keyword>
<protein>
    <submittedName>
        <fullName evidence="1">Uncharacterized protein</fullName>
    </submittedName>
</protein>
<proteinExistence type="predicted"/>